<dbReference type="GO" id="GO:0003677">
    <property type="term" value="F:DNA binding"/>
    <property type="evidence" value="ECO:0007669"/>
    <property type="project" value="UniProtKB-KW"/>
</dbReference>
<dbReference type="Proteomes" id="UP000503088">
    <property type="component" value="Chromosome"/>
</dbReference>
<comment type="similarity">
    <text evidence="2">In the N-terminal section; belongs to the transposase 2 family.</text>
</comment>
<dbReference type="InterPro" id="IPR051399">
    <property type="entry name" value="RNA-guided_DNA_endo/Transpos"/>
</dbReference>
<dbReference type="AlphaFoldDB" id="A0A7D3XQB9"/>
<dbReference type="InterPro" id="IPR010095">
    <property type="entry name" value="Cas12f1-like_TNB"/>
</dbReference>
<keyword evidence="3" id="KW-0815">Transposition</keyword>
<dbReference type="NCBIfam" id="NF038281">
    <property type="entry name" value="IS200_TnpB"/>
    <property type="match status" value="1"/>
</dbReference>
<evidence type="ECO:0000259" key="11">
    <source>
        <dbReference type="Pfam" id="PF12323"/>
    </source>
</evidence>
<keyword evidence="5" id="KW-0862">Zinc</keyword>
<dbReference type="EMBL" id="CP048104">
    <property type="protein sequence ID" value="QKG86069.1"/>
    <property type="molecule type" value="Genomic_DNA"/>
</dbReference>
<feature type="domain" description="Cas12f1-like TNB" evidence="10">
    <location>
        <begin position="303"/>
        <end position="371"/>
    </location>
</feature>
<keyword evidence="6" id="KW-0238">DNA-binding</keyword>
<evidence type="ECO:0000256" key="1">
    <source>
        <dbReference type="ARBA" id="ARBA00008761"/>
    </source>
</evidence>
<organism evidence="12 13">
    <name type="scientific">Kroppenstedtia pulmonis</name>
    <dbReference type="NCBI Taxonomy" id="1380685"/>
    <lineage>
        <taxon>Bacteria</taxon>
        <taxon>Bacillati</taxon>
        <taxon>Bacillota</taxon>
        <taxon>Bacilli</taxon>
        <taxon>Bacillales</taxon>
        <taxon>Thermoactinomycetaceae</taxon>
        <taxon>Kroppenstedtia</taxon>
    </lineage>
</organism>
<evidence type="ECO:0000256" key="8">
    <source>
        <dbReference type="SAM" id="MobiDB-lite"/>
    </source>
</evidence>
<dbReference type="GO" id="GO:0046872">
    <property type="term" value="F:metal ion binding"/>
    <property type="evidence" value="ECO:0007669"/>
    <property type="project" value="UniProtKB-KW"/>
</dbReference>
<feature type="domain" description="Probable transposase IS891/IS1136/IS1341" evidence="9">
    <location>
        <begin position="177"/>
        <end position="291"/>
    </location>
</feature>
<evidence type="ECO:0000259" key="10">
    <source>
        <dbReference type="Pfam" id="PF07282"/>
    </source>
</evidence>
<dbReference type="Pfam" id="PF01385">
    <property type="entry name" value="OrfB_IS605"/>
    <property type="match status" value="1"/>
</dbReference>
<dbReference type="Pfam" id="PF12323">
    <property type="entry name" value="HTH_OrfB_IS605"/>
    <property type="match status" value="1"/>
</dbReference>
<reference evidence="12 13" key="1">
    <citation type="submission" date="2020-01" db="EMBL/GenBank/DDBJ databases">
        <authorList>
            <person name="Gulvik C.A."/>
            <person name="Batra D.G."/>
        </authorList>
    </citation>
    <scope>NUCLEOTIDE SEQUENCE [LARGE SCALE GENOMIC DNA]</scope>
    <source>
        <strain evidence="12 13">W9323</strain>
    </source>
</reference>
<dbReference type="InterPro" id="IPR001959">
    <property type="entry name" value="Transposase"/>
</dbReference>
<comment type="similarity">
    <text evidence="1">In the C-terminal section; belongs to the transposase 35 family.</text>
</comment>
<sequence length="385" mass="44692">MAKKRKSEPLLHQAYKFRIYPTKEQATLIHKSIGCSRFVFNHFLAKWEDTYQETGKGLTYNTCSKFLTALKIELEWLKEVDSTSLQRALKNVDDAFKRFFKKQNDRPRFKSRKNPVQSYTSQCNHPKKGKPTIEVLENKIKLPKLGWVRFAKSREVEGKILSATIRRSPSGKYFVSVLCEMNHCPYVPATNETVGIDLGLKDFTILSDGRKENTPTYFRKYEKQLAKAQRIMSRRTKGGSNWHKARIKVARIHEKITHARHDFLHKLSTKLIHENQVISMEDLQVKNMVKNHNLAKSITDASWSEFVSMLEYKAKWHGRTLVKVGKTFPSSQLCSGCGYRNKEVKKLNLREWICPECNQHHDRDMNAAKNILHEGLRLISVGLTV</sequence>
<keyword evidence="13" id="KW-1185">Reference proteome</keyword>
<dbReference type="KEGG" id="kpul:GXN76_13890"/>
<dbReference type="GO" id="GO:0032196">
    <property type="term" value="P:transposition"/>
    <property type="evidence" value="ECO:0007669"/>
    <property type="project" value="UniProtKB-KW"/>
</dbReference>
<name>A0A7D3XQB9_9BACL</name>
<dbReference type="NCBIfam" id="TIGR01766">
    <property type="entry name" value="IS200/IS605 family accessory protein TnpB-like domain"/>
    <property type="match status" value="1"/>
</dbReference>
<dbReference type="GO" id="GO:0006310">
    <property type="term" value="P:DNA recombination"/>
    <property type="evidence" value="ECO:0007669"/>
    <property type="project" value="UniProtKB-KW"/>
</dbReference>
<feature type="compositionally biased region" description="Polar residues" evidence="8">
    <location>
        <begin position="114"/>
        <end position="124"/>
    </location>
</feature>
<dbReference type="InterPro" id="IPR053522">
    <property type="entry name" value="RNA-guided_endonuclease_TnpB"/>
</dbReference>
<evidence type="ECO:0000256" key="3">
    <source>
        <dbReference type="ARBA" id="ARBA00022578"/>
    </source>
</evidence>
<dbReference type="Pfam" id="PF07282">
    <property type="entry name" value="Cas12f1-like_TNB"/>
    <property type="match status" value="1"/>
</dbReference>
<evidence type="ECO:0000313" key="12">
    <source>
        <dbReference type="EMBL" id="QKG86069.1"/>
    </source>
</evidence>
<evidence type="ECO:0000256" key="5">
    <source>
        <dbReference type="ARBA" id="ARBA00022833"/>
    </source>
</evidence>
<evidence type="ECO:0000313" key="13">
    <source>
        <dbReference type="Proteomes" id="UP000503088"/>
    </source>
</evidence>
<feature type="domain" description="Transposase putative helix-turn-helix" evidence="11">
    <location>
        <begin position="12"/>
        <end position="56"/>
    </location>
</feature>
<protein>
    <submittedName>
        <fullName evidence="12">IS200/IS605 family element transposase accessory protein TnpB</fullName>
    </submittedName>
</protein>
<gene>
    <name evidence="12" type="primary">tnpB</name>
    <name evidence="12" type="ORF">GXN76_13890</name>
</gene>
<dbReference type="PANTHER" id="PTHR30405">
    <property type="entry name" value="TRANSPOSASE"/>
    <property type="match status" value="1"/>
</dbReference>
<proteinExistence type="inferred from homology"/>
<evidence type="ECO:0000256" key="7">
    <source>
        <dbReference type="ARBA" id="ARBA00023172"/>
    </source>
</evidence>
<dbReference type="NCBIfam" id="NF040570">
    <property type="entry name" value="guided_TnpB"/>
    <property type="match status" value="1"/>
</dbReference>
<evidence type="ECO:0000256" key="4">
    <source>
        <dbReference type="ARBA" id="ARBA00022723"/>
    </source>
</evidence>
<keyword evidence="4" id="KW-0479">Metal-binding</keyword>
<evidence type="ECO:0000259" key="9">
    <source>
        <dbReference type="Pfam" id="PF01385"/>
    </source>
</evidence>
<evidence type="ECO:0000256" key="2">
    <source>
        <dbReference type="ARBA" id="ARBA00011044"/>
    </source>
</evidence>
<evidence type="ECO:0000256" key="6">
    <source>
        <dbReference type="ARBA" id="ARBA00023125"/>
    </source>
</evidence>
<dbReference type="PANTHER" id="PTHR30405:SF25">
    <property type="entry name" value="RNA-GUIDED DNA ENDONUCLEASE INSQ-RELATED"/>
    <property type="match status" value="1"/>
</dbReference>
<keyword evidence="7" id="KW-0233">DNA recombination</keyword>
<accession>A0A7D3XQB9</accession>
<dbReference type="InterPro" id="IPR021027">
    <property type="entry name" value="Transposase_put_HTH"/>
</dbReference>
<feature type="region of interest" description="Disordered" evidence="8">
    <location>
        <begin position="106"/>
        <end position="129"/>
    </location>
</feature>